<evidence type="ECO:0000313" key="2">
    <source>
        <dbReference type="EMBL" id="GMS86082.1"/>
    </source>
</evidence>
<dbReference type="InterPro" id="IPR003439">
    <property type="entry name" value="ABC_transporter-like_ATP-bd"/>
</dbReference>
<organism evidence="2 3">
    <name type="scientific">Pristionchus entomophagus</name>
    <dbReference type="NCBI Taxonomy" id="358040"/>
    <lineage>
        <taxon>Eukaryota</taxon>
        <taxon>Metazoa</taxon>
        <taxon>Ecdysozoa</taxon>
        <taxon>Nematoda</taxon>
        <taxon>Chromadorea</taxon>
        <taxon>Rhabditida</taxon>
        <taxon>Rhabditina</taxon>
        <taxon>Diplogasteromorpha</taxon>
        <taxon>Diplogasteroidea</taxon>
        <taxon>Neodiplogasteridae</taxon>
        <taxon>Pristionchus</taxon>
    </lineage>
</organism>
<dbReference type="GO" id="GO:0042626">
    <property type="term" value="F:ATPase-coupled transmembrane transporter activity"/>
    <property type="evidence" value="ECO:0007669"/>
    <property type="project" value="TreeGrafter"/>
</dbReference>
<sequence length="112" mass="12420">FSYPNRPEVEVLKGISLECTAGQTVAFVGTSGCGKSTSISLMLRYYDPSHGQIILDGTNLRDLNIEYLRKTIGVVSQEPILFDTTIEENIRFGNPDVSKQEMLEALKMANAY</sequence>
<keyword evidence="3" id="KW-1185">Reference proteome</keyword>
<protein>
    <recommendedName>
        <fullName evidence="1">ABC transporter domain-containing protein</fullName>
    </recommendedName>
</protein>
<dbReference type="PANTHER" id="PTHR24222">
    <property type="entry name" value="ABC TRANSPORTER B FAMILY"/>
    <property type="match status" value="1"/>
</dbReference>
<dbReference type="PANTHER" id="PTHR24222:SF76">
    <property type="entry name" value="MYCOBACTIN IMPORT ATP-BINDING_PERMEASE PROTEIN IRTB"/>
    <property type="match status" value="1"/>
</dbReference>
<feature type="non-terminal residue" evidence="2">
    <location>
        <position position="1"/>
    </location>
</feature>
<dbReference type="InterPro" id="IPR039421">
    <property type="entry name" value="Type_1_exporter"/>
</dbReference>
<gene>
    <name evidence="2" type="ORF">PENTCL1PPCAC_8257</name>
</gene>
<name>A0AAV5SRS4_9BILA</name>
<dbReference type="EMBL" id="BTSX01000002">
    <property type="protein sequence ID" value="GMS86082.1"/>
    <property type="molecule type" value="Genomic_DNA"/>
</dbReference>
<evidence type="ECO:0000313" key="3">
    <source>
        <dbReference type="Proteomes" id="UP001432027"/>
    </source>
</evidence>
<proteinExistence type="predicted"/>
<dbReference type="Proteomes" id="UP001432027">
    <property type="component" value="Unassembled WGS sequence"/>
</dbReference>
<dbReference type="Gene3D" id="3.40.50.300">
    <property type="entry name" value="P-loop containing nucleotide triphosphate hydrolases"/>
    <property type="match status" value="1"/>
</dbReference>
<dbReference type="Pfam" id="PF00005">
    <property type="entry name" value="ABC_tran"/>
    <property type="match status" value="1"/>
</dbReference>
<dbReference type="InterPro" id="IPR027417">
    <property type="entry name" value="P-loop_NTPase"/>
</dbReference>
<comment type="caution">
    <text evidence="2">The sequence shown here is derived from an EMBL/GenBank/DDBJ whole genome shotgun (WGS) entry which is preliminary data.</text>
</comment>
<accession>A0AAV5SRS4</accession>
<dbReference type="GO" id="GO:0005524">
    <property type="term" value="F:ATP binding"/>
    <property type="evidence" value="ECO:0007669"/>
    <property type="project" value="InterPro"/>
</dbReference>
<dbReference type="GO" id="GO:0016887">
    <property type="term" value="F:ATP hydrolysis activity"/>
    <property type="evidence" value="ECO:0007669"/>
    <property type="project" value="InterPro"/>
</dbReference>
<dbReference type="GO" id="GO:0005886">
    <property type="term" value="C:plasma membrane"/>
    <property type="evidence" value="ECO:0007669"/>
    <property type="project" value="TreeGrafter"/>
</dbReference>
<reference evidence="2" key="1">
    <citation type="submission" date="2023-10" db="EMBL/GenBank/DDBJ databases">
        <title>Genome assembly of Pristionchus species.</title>
        <authorList>
            <person name="Yoshida K."/>
            <person name="Sommer R.J."/>
        </authorList>
    </citation>
    <scope>NUCLEOTIDE SEQUENCE</scope>
    <source>
        <strain evidence="2">RS0144</strain>
    </source>
</reference>
<feature type="domain" description="ABC transporter" evidence="1">
    <location>
        <begin position="12"/>
        <end position="108"/>
    </location>
</feature>
<feature type="non-terminal residue" evidence="2">
    <location>
        <position position="112"/>
    </location>
</feature>
<dbReference type="SUPFAM" id="SSF52540">
    <property type="entry name" value="P-loop containing nucleoside triphosphate hydrolases"/>
    <property type="match status" value="1"/>
</dbReference>
<evidence type="ECO:0000259" key="1">
    <source>
        <dbReference type="Pfam" id="PF00005"/>
    </source>
</evidence>
<dbReference type="AlphaFoldDB" id="A0AAV5SRS4"/>